<keyword evidence="1" id="KW-0812">Transmembrane</keyword>
<dbReference type="EMBL" id="QPIW01000015">
    <property type="protein sequence ID" value="RDB04585.1"/>
    <property type="molecule type" value="Genomic_DNA"/>
</dbReference>
<sequence length="339" mass="39254">MSNKKQRLATLDTFRGIAALAVVLFHLTLHQAEAPVHFSWGVTGVDLFFIISGFVIYMTLNKTTRAVDFVFARFSRLYPVYWVAVTLTAVWMLIGKYWGYSDISWGDYLANMSMFQHYFGVRDLDESYWTLIVEMLFYGLMLLAFLFNKVKNLEWYGFALVVIQAIVHGWASVSYPSLYASIREGFPLINHFQLFWAGILYYKIYTEGYGLQRVGGIVLAYILTLFLFEKTGRSNLFLSWPEYIAVSTLYFGSFFLFVSQRLEWINNRITRFLGTISYSLYVIHHYFMNGVVTLLRDKLGWQFIPAALVALVGALVLAVGITYLVEKPALNYLRLRYRS</sequence>
<evidence type="ECO:0000313" key="4">
    <source>
        <dbReference type="Proteomes" id="UP000253141"/>
    </source>
</evidence>
<dbReference type="InterPro" id="IPR050879">
    <property type="entry name" value="Acyltransferase_3"/>
</dbReference>
<dbReference type="GO" id="GO:0000271">
    <property type="term" value="P:polysaccharide biosynthetic process"/>
    <property type="evidence" value="ECO:0007669"/>
    <property type="project" value="TreeGrafter"/>
</dbReference>
<keyword evidence="1" id="KW-0472">Membrane</keyword>
<dbReference type="AlphaFoldDB" id="A0A369I8K7"/>
<feature type="transmembrane region" description="Helical" evidence="1">
    <location>
        <begin position="270"/>
        <end position="287"/>
    </location>
</feature>
<feature type="transmembrane region" description="Helical" evidence="1">
    <location>
        <begin position="38"/>
        <end position="60"/>
    </location>
</feature>
<feature type="transmembrane region" description="Helical" evidence="1">
    <location>
        <begin position="185"/>
        <end position="202"/>
    </location>
</feature>
<feature type="transmembrane region" description="Helical" evidence="1">
    <location>
        <begin position="299"/>
        <end position="325"/>
    </location>
</feature>
<feature type="transmembrane region" description="Helical" evidence="1">
    <location>
        <begin position="240"/>
        <end position="258"/>
    </location>
</feature>
<dbReference type="InterPro" id="IPR002656">
    <property type="entry name" value="Acyl_transf_3_dom"/>
</dbReference>
<feature type="transmembrane region" description="Helical" evidence="1">
    <location>
        <begin position="12"/>
        <end position="32"/>
    </location>
</feature>
<organism evidence="3 4">
    <name type="scientific">Runella aurantiaca</name>
    <dbReference type="NCBI Taxonomy" id="2282308"/>
    <lineage>
        <taxon>Bacteria</taxon>
        <taxon>Pseudomonadati</taxon>
        <taxon>Bacteroidota</taxon>
        <taxon>Cytophagia</taxon>
        <taxon>Cytophagales</taxon>
        <taxon>Spirosomataceae</taxon>
        <taxon>Runella</taxon>
    </lineage>
</organism>
<dbReference type="OrthoDB" id="290051at2"/>
<protein>
    <submittedName>
        <fullName evidence="3">Acyltransferase</fullName>
    </submittedName>
</protein>
<proteinExistence type="predicted"/>
<keyword evidence="3" id="KW-0808">Transferase</keyword>
<evidence type="ECO:0000313" key="3">
    <source>
        <dbReference type="EMBL" id="RDB04585.1"/>
    </source>
</evidence>
<dbReference type="RefSeq" id="WP_114462438.1">
    <property type="nucleotide sequence ID" value="NZ_QPIW01000015.1"/>
</dbReference>
<feature type="transmembrane region" description="Helical" evidence="1">
    <location>
        <begin position="80"/>
        <end position="99"/>
    </location>
</feature>
<reference evidence="3 4" key="1">
    <citation type="submission" date="2018-07" db="EMBL/GenBank/DDBJ databases">
        <title>Genome analysis of Runella aurantiaca.</title>
        <authorList>
            <person name="Yang X."/>
        </authorList>
    </citation>
    <scope>NUCLEOTIDE SEQUENCE [LARGE SCALE GENOMIC DNA]</scope>
    <source>
        <strain evidence="3 4">YX9</strain>
    </source>
</reference>
<feature type="domain" description="Acyltransferase 3" evidence="2">
    <location>
        <begin position="10"/>
        <end position="322"/>
    </location>
</feature>
<feature type="transmembrane region" description="Helical" evidence="1">
    <location>
        <begin position="155"/>
        <end position="173"/>
    </location>
</feature>
<dbReference type="GO" id="GO:0016020">
    <property type="term" value="C:membrane"/>
    <property type="evidence" value="ECO:0007669"/>
    <property type="project" value="TreeGrafter"/>
</dbReference>
<dbReference type="GO" id="GO:0016747">
    <property type="term" value="F:acyltransferase activity, transferring groups other than amino-acyl groups"/>
    <property type="evidence" value="ECO:0007669"/>
    <property type="project" value="InterPro"/>
</dbReference>
<evidence type="ECO:0000256" key="1">
    <source>
        <dbReference type="SAM" id="Phobius"/>
    </source>
</evidence>
<keyword evidence="4" id="KW-1185">Reference proteome</keyword>
<dbReference type="PANTHER" id="PTHR23028">
    <property type="entry name" value="ACETYLTRANSFERASE"/>
    <property type="match status" value="1"/>
</dbReference>
<name>A0A369I8K7_9BACT</name>
<gene>
    <name evidence="3" type="ORF">DVG78_18015</name>
</gene>
<evidence type="ECO:0000259" key="2">
    <source>
        <dbReference type="Pfam" id="PF01757"/>
    </source>
</evidence>
<feature type="transmembrane region" description="Helical" evidence="1">
    <location>
        <begin position="128"/>
        <end position="148"/>
    </location>
</feature>
<feature type="transmembrane region" description="Helical" evidence="1">
    <location>
        <begin position="209"/>
        <end position="228"/>
    </location>
</feature>
<keyword evidence="1" id="KW-1133">Transmembrane helix</keyword>
<dbReference type="Pfam" id="PF01757">
    <property type="entry name" value="Acyl_transf_3"/>
    <property type="match status" value="1"/>
</dbReference>
<dbReference type="Proteomes" id="UP000253141">
    <property type="component" value="Unassembled WGS sequence"/>
</dbReference>
<comment type="caution">
    <text evidence="3">The sequence shown here is derived from an EMBL/GenBank/DDBJ whole genome shotgun (WGS) entry which is preliminary data.</text>
</comment>
<dbReference type="PANTHER" id="PTHR23028:SF131">
    <property type="entry name" value="BLR2367 PROTEIN"/>
    <property type="match status" value="1"/>
</dbReference>
<accession>A0A369I8K7</accession>
<keyword evidence="3" id="KW-0012">Acyltransferase</keyword>